<gene>
    <name evidence="1" type="ORF">A0H81_09999</name>
</gene>
<sequence length="188" mass="21496">MEWAGDQSKHTDMPANSVDASEEALHPGQCYVIYNTLDLLGSLPEEYELVISRAARWAGVDDDYVCGVVERFERRLVRWWDGVRRKERRENNTETETLVWEILYCHSDVTTSLDARKPPSKCATRENCTFMPLFVVTEVFCLVMVRDEPSPDVSPLGNSEGQPRASCVYKKRRFLLATDAMNSCPPTR</sequence>
<evidence type="ECO:0000313" key="1">
    <source>
        <dbReference type="EMBL" id="OBZ70088.1"/>
    </source>
</evidence>
<protein>
    <submittedName>
        <fullName evidence="1">Uncharacterized protein</fullName>
    </submittedName>
</protein>
<dbReference type="EMBL" id="LUGG01000014">
    <property type="protein sequence ID" value="OBZ70088.1"/>
    <property type="molecule type" value="Genomic_DNA"/>
</dbReference>
<accession>A0A1C7M052</accession>
<dbReference type="Proteomes" id="UP000092993">
    <property type="component" value="Unassembled WGS sequence"/>
</dbReference>
<dbReference type="OrthoDB" id="428577at2759"/>
<keyword evidence="2" id="KW-1185">Reference proteome</keyword>
<organism evidence="1 2">
    <name type="scientific">Grifola frondosa</name>
    <name type="common">Maitake</name>
    <name type="synonym">Polyporus frondosus</name>
    <dbReference type="NCBI Taxonomy" id="5627"/>
    <lineage>
        <taxon>Eukaryota</taxon>
        <taxon>Fungi</taxon>
        <taxon>Dikarya</taxon>
        <taxon>Basidiomycota</taxon>
        <taxon>Agaricomycotina</taxon>
        <taxon>Agaricomycetes</taxon>
        <taxon>Polyporales</taxon>
        <taxon>Grifolaceae</taxon>
        <taxon>Grifola</taxon>
    </lineage>
</organism>
<name>A0A1C7M052_GRIFR</name>
<comment type="caution">
    <text evidence="1">The sequence shown here is derived from an EMBL/GenBank/DDBJ whole genome shotgun (WGS) entry which is preliminary data.</text>
</comment>
<dbReference type="STRING" id="5627.A0A1C7M052"/>
<dbReference type="AlphaFoldDB" id="A0A1C7M052"/>
<proteinExistence type="predicted"/>
<evidence type="ECO:0000313" key="2">
    <source>
        <dbReference type="Proteomes" id="UP000092993"/>
    </source>
</evidence>
<reference evidence="1 2" key="1">
    <citation type="submission" date="2016-03" db="EMBL/GenBank/DDBJ databases">
        <title>Whole genome sequencing of Grifola frondosa 9006-11.</title>
        <authorList>
            <person name="Min B."/>
            <person name="Park H."/>
            <person name="Kim J.-G."/>
            <person name="Cho H."/>
            <person name="Oh Y.-L."/>
            <person name="Kong W.-S."/>
            <person name="Choi I.-G."/>
        </authorList>
    </citation>
    <scope>NUCLEOTIDE SEQUENCE [LARGE SCALE GENOMIC DNA]</scope>
    <source>
        <strain evidence="1 2">9006-11</strain>
    </source>
</reference>